<accession>A0A454CP00</accession>
<dbReference type="Proteomes" id="UP000008367">
    <property type="component" value="Unassembled WGS sequence"/>
</dbReference>
<comment type="caution">
    <text evidence="1">The sequence shown here is derived from an EMBL/GenBank/DDBJ whole genome shotgun (WGS) entry which is preliminary data.</text>
</comment>
<organism evidence="1 2">
    <name type="scientific">Vibrio harveyi</name>
    <name type="common">Beneckea harveyi</name>
    <dbReference type="NCBI Taxonomy" id="669"/>
    <lineage>
        <taxon>Bacteria</taxon>
        <taxon>Pseudomonadati</taxon>
        <taxon>Pseudomonadota</taxon>
        <taxon>Gammaproteobacteria</taxon>
        <taxon>Vibrionales</taxon>
        <taxon>Vibrionaceae</taxon>
        <taxon>Vibrio</taxon>
    </lineage>
</organism>
<evidence type="ECO:0000313" key="1">
    <source>
        <dbReference type="EMBL" id="EKM28134.1"/>
    </source>
</evidence>
<feature type="non-terminal residue" evidence="1">
    <location>
        <position position="11"/>
    </location>
</feature>
<proteinExistence type="predicted"/>
<gene>
    <name evidence="1" type="ORF">VCHENC02_5940</name>
</gene>
<evidence type="ECO:0000313" key="2">
    <source>
        <dbReference type="Proteomes" id="UP000008367"/>
    </source>
</evidence>
<protein>
    <submittedName>
        <fullName evidence="1">Uncharacterized protein</fullName>
    </submittedName>
</protein>
<sequence length="11" mass="1397">MIFKTRFNLLN</sequence>
<name>A0A454CP00_VIBHA</name>
<reference evidence="1 2" key="1">
    <citation type="submission" date="2012-10" db="EMBL/GenBank/DDBJ databases">
        <title>Genome sequence of Vibrio Cholerae HENC-02.</title>
        <authorList>
            <person name="Eppinger M."/>
            <person name="Hasan N.A."/>
            <person name="Sengamalay N."/>
            <person name="Hine E."/>
            <person name="Su Q."/>
            <person name="Daugherty S.C."/>
            <person name="Young S."/>
            <person name="Sadzewicz L."/>
            <person name="Tallon L."/>
            <person name="Cebula T.A."/>
            <person name="Ravel J."/>
            <person name="Colwell R.R."/>
        </authorList>
    </citation>
    <scope>NUCLEOTIDE SEQUENCE [LARGE SCALE GENOMIC DNA]</scope>
    <source>
        <strain evidence="1 2">HENC-02</strain>
    </source>
</reference>
<dbReference type="EMBL" id="AJSR01002668">
    <property type="protein sequence ID" value="EKM28134.1"/>
    <property type="molecule type" value="Genomic_DNA"/>
</dbReference>